<feature type="compositionally biased region" description="Basic residues" evidence="3">
    <location>
        <begin position="593"/>
        <end position="606"/>
    </location>
</feature>
<dbReference type="InterPro" id="IPR040351">
    <property type="entry name" value="RAB3IL/RAB3IP/Sec2"/>
</dbReference>
<feature type="domain" description="GDP/GTP exchange factor Sec2 N-terminal" evidence="4">
    <location>
        <begin position="28"/>
        <end position="154"/>
    </location>
</feature>
<evidence type="ECO:0000313" key="5">
    <source>
        <dbReference type="EMBL" id="WPK27746.1"/>
    </source>
</evidence>
<dbReference type="Pfam" id="PF06428">
    <property type="entry name" value="Sec2p"/>
    <property type="match status" value="1"/>
</dbReference>
<evidence type="ECO:0000259" key="4">
    <source>
        <dbReference type="Pfam" id="PF06428"/>
    </source>
</evidence>
<gene>
    <name evidence="5" type="ORF">PUMCH_005145</name>
</gene>
<dbReference type="GO" id="GO:0051286">
    <property type="term" value="C:cell tip"/>
    <property type="evidence" value="ECO:0007669"/>
    <property type="project" value="TreeGrafter"/>
</dbReference>
<dbReference type="GO" id="GO:0006887">
    <property type="term" value="P:exocytosis"/>
    <property type="evidence" value="ECO:0007669"/>
    <property type="project" value="TreeGrafter"/>
</dbReference>
<evidence type="ECO:0000256" key="1">
    <source>
        <dbReference type="ARBA" id="ARBA00023054"/>
    </source>
</evidence>
<dbReference type="KEGG" id="asau:88176203"/>
<protein>
    <recommendedName>
        <fullName evidence="4">GDP/GTP exchange factor Sec2 N-terminal domain-containing protein</fullName>
    </recommendedName>
</protein>
<dbReference type="Proteomes" id="UP001338582">
    <property type="component" value="Chromosome 7"/>
</dbReference>
<dbReference type="InterPro" id="IPR009449">
    <property type="entry name" value="Sec2_N"/>
</dbReference>
<keyword evidence="6" id="KW-1185">Reference proteome</keyword>
<feature type="compositionally biased region" description="Acidic residues" evidence="3">
    <location>
        <begin position="563"/>
        <end position="575"/>
    </location>
</feature>
<dbReference type="Gene3D" id="6.10.140.910">
    <property type="match status" value="1"/>
</dbReference>
<feature type="region of interest" description="Disordered" evidence="3">
    <location>
        <begin position="531"/>
        <end position="607"/>
    </location>
</feature>
<dbReference type="GO" id="GO:0005085">
    <property type="term" value="F:guanyl-nucleotide exchange factor activity"/>
    <property type="evidence" value="ECO:0007669"/>
    <property type="project" value="InterPro"/>
</dbReference>
<dbReference type="AlphaFoldDB" id="A0AAX4HGX2"/>
<feature type="coiled-coil region" evidence="2">
    <location>
        <begin position="122"/>
        <end position="156"/>
    </location>
</feature>
<dbReference type="PANTHER" id="PTHR14430">
    <property type="entry name" value="RABIN3-RELATED"/>
    <property type="match status" value="1"/>
</dbReference>
<proteinExistence type="predicted"/>
<accession>A0AAX4HGX2</accession>
<dbReference type="EMBL" id="CP138900">
    <property type="protein sequence ID" value="WPK27746.1"/>
    <property type="molecule type" value="Genomic_DNA"/>
</dbReference>
<evidence type="ECO:0000256" key="2">
    <source>
        <dbReference type="SAM" id="Coils"/>
    </source>
</evidence>
<evidence type="ECO:0000256" key="3">
    <source>
        <dbReference type="SAM" id="MobiDB-lite"/>
    </source>
</evidence>
<feature type="compositionally biased region" description="Low complexity" evidence="3">
    <location>
        <begin position="535"/>
        <end position="548"/>
    </location>
</feature>
<keyword evidence="1 2" id="KW-0175">Coiled coil</keyword>
<name>A0AAX4HGX2_9ASCO</name>
<dbReference type="PANTHER" id="PTHR14430:SF0">
    <property type="entry name" value="SEC2P DOMAIN-CONTAINING PROTEIN"/>
    <property type="match status" value="1"/>
</dbReference>
<dbReference type="SUPFAM" id="SSF144284">
    <property type="entry name" value="Sec2 N-terminal region"/>
    <property type="match status" value="1"/>
</dbReference>
<evidence type="ECO:0000313" key="6">
    <source>
        <dbReference type="Proteomes" id="UP001338582"/>
    </source>
</evidence>
<dbReference type="GeneID" id="88176203"/>
<dbReference type="RefSeq" id="XP_062880122.1">
    <property type="nucleotide sequence ID" value="XM_063024052.1"/>
</dbReference>
<organism evidence="5 6">
    <name type="scientific">Australozyma saopauloensis</name>
    <dbReference type="NCBI Taxonomy" id="291208"/>
    <lineage>
        <taxon>Eukaryota</taxon>
        <taxon>Fungi</taxon>
        <taxon>Dikarya</taxon>
        <taxon>Ascomycota</taxon>
        <taxon>Saccharomycotina</taxon>
        <taxon>Pichiomycetes</taxon>
        <taxon>Metschnikowiaceae</taxon>
        <taxon>Australozyma</taxon>
    </lineage>
</organism>
<sequence>MAEDIDTRLAAEVAALSTKLVTEVARLLQLEESVYLLRRENHTYKQKLDTISAETAAFAALQTKYNDLLKRHDVVAEENRVAQAKTVRLEAEVEDLTASLFDEANKMVLTANRDTYNFKVKNRKLIEELEEKDTIISDLQSQLLDLKTLFQEMEDQNRARDASAVSTPFVDADLAQELNKFSMAFERRLADELDLFVYCPRARSVRFDLPIYQRDFKAFVYQISKPEFSFDLASLKSLKYFRKVYTEEIEPALGQVPTPTGSFMNRWATGRSFWSFLVEGKARIEPVSGVNETFKVSYKGPKTGLEIPVALEEPCGFCGEHSAARLEHARLYNLKLYSPTRETKDADLSSTTDIGGESHHTVGLYPLCNYCLVKLRAICEFFAKLRVIHSNIYKIKPNPLFNDISSVSSSFQFKRSQELITIPKVVIEDEPIFVKLYLLLLAVRAKIFWSRSGFWDTEEDVESMNVDDIKIDAFKDFVATNVSFQEFHLNAIILDDNRSTTPRESKAPSFEKLRSSVGVAEKVDIPSANKDLEQEQTQQQQPETVSETAAEKLEEGDAPVGMEVDEEVEKLDDEAEQFHDSNEMSAPPANAMQRKKSKSKAFKKKMNRDLDDTIEMLKENLQ</sequence>
<dbReference type="CDD" id="cd21044">
    <property type="entry name" value="Rab11BD_RAB3IP_like"/>
    <property type="match status" value="1"/>
</dbReference>
<dbReference type="GO" id="GO:0070319">
    <property type="term" value="C:Golgi to plasma membrane transport vesicle"/>
    <property type="evidence" value="ECO:0007669"/>
    <property type="project" value="TreeGrafter"/>
</dbReference>
<reference evidence="5 6" key="1">
    <citation type="submission" date="2023-10" db="EMBL/GenBank/DDBJ databases">
        <title>Draft Genome Sequence of Candida saopaulonensis from a very Premature Infant with Sepsis.</title>
        <authorList>
            <person name="Ning Y."/>
            <person name="Dai R."/>
            <person name="Xiao M."/>
            <person name="Xu Y."/>
            <person name="Yan Q."/>
            <person name="Zhang L."/>
        </authorList>
    </citation>
    <scope>NUCLEOTIDE SEQUENCE [LARGE SCALE GENOMIC DNA]</scope>
    <source>
        <strain evidence="5 6">19XY460</strain>
    </source>
</reference>